<protein>
    <submittedName>
        <fullName evidence="2">Uncharacterized protein</fullName>
    </submittedName>
</protein>
<gene>
    <name evidence="2" type="ORF">Nepgr_032223</name>
</gene>
<accession>A0AAD3TI69</accession>
<evidence type="ECO:0000313" key="2">
    <source>
        <dbReference type="EMBL" id="GMH30380.1"/>
    </source>
</evidence>
<name>A0AAD3TI69_NEPGR</name>
<dbReference type="Proteomes" id="UP001279734">
    <property type="component" value="Unassembled WGS sequence"/>
</dbReference>
<sequence>MALDLLDGKVVEDITQEVDIRIAGKTLNSCQTLAVLQDPGGADVQQVTTKERKANRSLGGADDLTDLSSSQMMMLAVRDDKGSYPDLFDKSSNRNGAFSKLKQPPPGDAGIPMPNMAIWDAQNCKHQYMDDLRIAQYTAKAHEDTTHILSPVETSNSAGRLPSDEISTTGIKGNVDADAGTNPRDEHVLLSYSKVIPISMLSSEKKEHECKYPVLQCSLNKDEAWLPAAGLNTASYADITMREIDDARANEPGISAALSSLQPITDEDRLATLGRSSCHDEIIGPPTLGSSHHFVLADPPGGEPRPCISIGKLRRNITDLRKQFDTP</sequence>
<comment type="caution">
    <text evidence="2">The sequence shown here is derived from an EMBL/GenBank/DDBJ whole genome shotgun (WGS) entry which is preliminary data.</text>
</comment>
<reference evidence="2" key="1">
    <citation type="submission" date="2023-05" db="EMBL/GenBank/DDBJ databases">
        <title>Nepenthes gracilis genome sequencing.</title>
        <authorList>
            <person name="Fukushima K."/>
        </authorList>
    </citation>
    <scope>NUCLEOTIDE SEQUENCE</scope>
    <source>
        <strain evidence="2">SING2019-196</strain>
    </source>
</reference>
<dbReference type="EMBL" id="BSYO01000038">
    <property type="protein sequence ID" value="GMH30380.1"/>
    <property type="molecule type" value="Genomic_DNA"/>
</dbReference>
<keyword evidence="3" id="KW-1185">Reference proteome</keyword>
<organism evidence="2 3">
    <name type="scientific">Nepenthes gracilis</name>
    <name type="common">Slender pitcher plant</name>
    <dbReference type="NCBI Taxonomy" id="150966"/>
    <lineage>
        <taxon>Eukaryota</taxon>
        <taxon>Viridiplantae</taxon>
        <taxon>Streptophyta</taxon>
        <taxon>Embryophyta</taxon>
        <taxon>Tracheophyta</taxon>
        <taxon>Spermatophyta</taxon>
        <taxon>Magnoliopsida</taxon>
        <taxon>eudicotyledons</taxon>
        <taxon>Gunneridae</taxon>
        <taxon>Pentapetalae</taxon>
        <taxon>Caryophyllales</taxon>
        <taxon>Nepenthaceae</taxon>
        <taxon>Nepenthes</taxon>
    </lineage>
</organism>
<evidence type="ECO:0000313" key="3">
    <source>
        <dbReference type="Proteomes" id="UP001279734"/>
    </source>
</evidence>
<evidence type="ECO:0000256" key="1">
    <source>
        <dbReference type="SAM" id="MobiDB-lite"/>
    </source>
</evidence>
<dbReference type="AlphaFoldDB" id="A0AAD3TI69"/>
<feature type="region of interest" description="Disordered" evidence="1">
    <location>
        <begin position="153"/>
        <end position="182"/>
    </location>
</feature>
<proteinExistence type="predicted"/>